<evidence type="ECO:0000256" key="5">
    <source>
        <dbReference type="SAM" id="Coils"/>
    </source>
</evidence>
<dbReference type="GO" id="GO:0008270">
    <property type="term" value="F:zinc ion binding"/>
    <property type="evidence" value="ECO:0007669"/>
    <property type="project" value="UniProtKB-KW"/>
</dbReference>
<evidence type="ECO:0000256" key="1">
    <source>
        <dbReference type="ARBA" id="ARBA00022723"/>
    </source>
</evidence>
<keyword evidence="1" id="KW-0479">Metal-binding</keyword>
<feature type="compositionally biased region" description="Basic residues" evidence="6">
    <location>
        <begin position="12"/>
        <end position="21"/>
    </location>
</feature>
<feature type="coiled-coil region" evidence="5">
    <location>
        <begin position="314"/>
        <end position="344"/>
    </location>
</feature>
<evidence type="ECO:0000256" key="6">
    <source>
        <dbReference type="SAM" id="MobiDB-lite"/>
    </source>
</evidence>
<feature type="region of interest" description="Disordered" evidence="6">
    <location>
        <begin position="170"/>
        <end position="303"/>
    </location>
</feature>
<sequence length="398" mass="44040">MSARAEPTPLRHLLHHHHHHNMSRKNESVAWRAFVKLGGNKVICRICNKQMNYQSGSSTSNMVKHLQAVHKHIVADVKPNPAAPAAPAVQPAAQACVKGADDLSTNSFNNEPWMVLQNAPAHLRQRWQDLKLGLQKEMQQHQQAVAWSVIGTPCLGAPAGADLATDSDANSTYWSGSSTNNTSTNTPNVSTGTSSRDANPSDAKLVDSDWQHRETEQPSEGSSYQYRVKPEPIEPDDVLEQQPERPDSASSPAVELVSPSPSPLPVMVLRAEPGGSSDPPPCEENDAPPPGKNKKHRASQTNLSLVSTQPLDDAAELELRLNGLRRAQERAEELHNEHLRESRARADAAQAERDHRLQLIRHAEEIHQQTLEAQRQALEHSRQMHELTIRRVQNKSCE</sequence>
<keyword evidence="9" id="KW-1185">Reference proteome</keyword>
<dbReference type="SMART" id="SM00614">
    <property type="entry name" value="ZnF_BED"/>
    <property type="match status" value="1"/>
</dbReference>
<keyword evidence="2 4" id="KW-0863">Zinc-finger</keyword>
<dbReference type="GO" id="GO:0003677">
    <property type="term" value="F:DNA binding"/>
    <property type="evidence" value="ECO:0007669"/>
    <property type="project" value="InterPro"/>
</dbReference>
<dbReference type="InterPro" id="IPR003656">
    <property type="entry name" value="Znf_BED"/>
</dbReference>
<dbReference type="EMBL" id="JAHWGI010001300">
    <property type="protein sequence ID" value="KAK3927738.1"/>
    <property type="molecule type" value="Genomic_DNA"/>
</dbReference>
<keyword evidence="5" id="KW-0175">Coiled coil</keyword>
<feature type="compositionally biased region" description="Low complexity" evidence="6">
    <location>
        <begin position="248"/>
        <end position="259"/>
    </location>
</feature>
<evidence type="ECO:0000256" key="3">
    <source>
        <dbReference type="ARBA" id="ARBA00022833"/>
    </source>
</evidence>
<feature type="region of interest" description="Disordered" evidence="6">
    <location>
        <begin position="1"/>
        <end position="21"/>
    </location>
</feature>
<comment type="caution">
    <text evidence="8">The sequence shown here is derived from an EMBL/GenBank/DDBJ whole genome shotgun (WGS) entry which is preliminary data.</text>
</comment>
<evidence type="ECO:0000313" key="9">
    <source>
        <dbReference type="Proteomes" id="UP001219518"/>
    </source>
</evidence>
<reference evidence="8" key="1">
    <citation type="submission" date="2021-07" db="EMBL/GenBank/DDBJ databases">
        <authorList>
            <person name="Catto M.A."/>
            <person name="Jacobson A."/>
            <person name="Kennedy G."/>
            <person name="Labadie P."/>
            <person name="Hunt B.G."/>
            <person name="Srinivasan R."/>
        </authorList>
    </citation>
    <scope>NUCLEOTIDE SEQUENCE</scope>
    <source>
        <strain evidence="8">PL_HMW_Pooled</strain>
        <tissue evidence="8">Head</tissue>
    </source>
</reference>
<gene>
    <name evidence="8" type="ORF">KUF71_016023</name>
</gene>
<feature type="compositionally biased region" description="Low complexity" evidence="6">
    <location>
        <begin position="170"/>
        <end position="195"/>
    </location>
</feature>
<organism evidence="8 9">
    <name type="scientific">Frankliniella fusca</name>
    <dbReference type="NCBI Taxonomy" id="407009"/>
    <lineage>
        <taxon>Eukaryota</taxon>
        <taxon>Metazoa</taxon>
        <taxon>Ecdysozoa</taxon>
        <taxon>Arthropoda</taxon>
        <taxon>Hexapoda</taxon>
        <taxon>Insecta</taxon>
        <taxon>Pterygota</taxon>
        <taxon>Neoptera</taxon>
        <taxon>Paraneoptera</taxon>
        <taxon>Thysanoptera</taxon>
        <taxon>Terebrantia</taxon>
        <taxon>Thripoidea</taxon>
        <taxon>Thripidae</taxon>
        <taxon>Frankliniella</taxon>
    </lineage>
</organism>
<accession>A0AAE1LPX2</accession>
<proteinExistence type="predicted"/>
<evidence type="ECO:0000313" key="8">
    <source>
        <dbReference type="EMBL" id="KAK3927738.1"/>
    </source>
</evidence>
<feature type="compositionally biased region" description="Basic and acidic residues" evidence="6">
    <location>
        <begin position="204"/>
        <end position="216"/>
    </location>
</feature>
<dbReference type="AlphaFoldDB" id="A0AAE1LPX2"/>
<keyword evidence="3" id="KW-0862">Zinc</keyword>
<evidence type="ECO:0000256" key="4">
    <source>
        <dbReference type="PROSITE-ProRule" id="PRU00027"/>
    </source>
</evidence>
<name>A0AAE1LPX2_9NEOP</name>
<dbReference type="Proteomes" id="UP001219518">
    <property type="component" value="Unassembled WGS sequence"/>
</dbReference>
<evidence type="ECO:0000256" key="2">
    <source>
        <dbReference type="ARBA" id="ARBA00022771"/>
    </source>
</evidence>
<reference evidence="8" key="2">
    <citation type="journal article" date="2023" name="BMC Genomics">
        <title>Pest status, molecular evolution, and epigenetic factors derived from the genome assembly of Frankliniella fusca, a thysanopteran phytovirus vector.</title>
        <authorList>
            <person name="Catto M.A."/>
            <person name="Labadie P.E."/>
            <person name="Jacobson A.L."/>
            <person name="Kennedy G.G."/>
            <person name="Srinivasan R."/>
            <person name="Hunt B.G."/>
        </authorList>
    </citation>
    <scope>NUCLEOTIDE SEQUENCE</scope>
    <source>
        <strain evidence="8">PL_HMW_Pooled</strain>
    </source>
</reference>
<protein>
    <submittedName>
        <fullName evidence="8">HAUS augmin-like complex subunit 5</fullName>
    </submittedName>
</protein>
<evidence type="ECO:0000259" key="7">
    <source>
        <dbReference type="PROSITE" id="PS50808"/>
    </source>
</evidence>
<dbReference type="InterPro" id="IPR036236">
    <property type="entry name" value="Znf_C2H2_sf"/>
</dbReference>
<dbReference type="Pfam" id="PF02892">
    <property type="entry name" value="zf-BED"/>
    <property type="match status" value="1"/>
</dbReference>
<dbReference type="SUPFAM" id="SSF57667">
    <property type="entry name" value="beta-beta-alpha zinc fingers"/>
    <property type="match status" value="1"/>
</dbReference>
<feature type="domain" description="BED-type" evidence="7">
    <location>
        <begin position="25"/>
        <end position="77"/>
    </location>
</feature>
<dbReference type="PROSITE" id="PS50808">
    <property type="entry name" value="ZF_BED"/>
    <property type="match status" value="1"/>
</dbReference>